<dbReference type="EMBL" id="CP016374">
    <property type="protein sequence ID" value="AQX00427.1"/>
    <property type="molecule type" value="Genomic_DNA"/>
</dbReference>
<evidence type="ECO:0000256" key="1">
    <source>
        <dbReference type="SAM" id="Coils"/>
    </source>
</evidence>
<dbReference type="Proteomes" id="UP000190848">
    <property type="component" value="Chromosome"/>
</dbReference>
<feature type="coiled-coil region" evidence="1">
    <location>
        <begin position="113"/>
        <end position="140"/>
    </location>
</feature>
<keyword evidence="1" id="KW-0175">Coiled coil</keyword>
<feature type="compositionally biased region" description="Basic and acidic residues" evidence="2">
    <location>
        <begin position="68"/>
        <end position="78"/>
    </location>
</feature>
<feature type="compositionally biased region" description="Acidic residues" evidence="2">
    <location>
        <begin position="79"/>
        <end position="90"/>
    </location>
</feature>
<gene>
    <name evidence="3" type="ORF">BBD32_02585</name>
</gene>
<dbReference type="RefSeq" id="WP_078395097.1">
    <property type="nucleotide sequence ID" value="NZ_CP016374.1"/>
</dbReference>
<reference evidence="3 4" key="1">
    <citation type="submission" date="2016-07" db="EMBL/GenBank/DDBJ databases">
        <title>Revisiting the taxonomy of the Elizabethkingia Genus using Whole-Genome Sequencing, Optical Mapping, and MALDI-TOF, along with proposal of three novel Elizabethkingia species: Elizabethkingia bruuniana sp. nov., Elizabethkingia ursingii sp. nov., and Elizabethkingia occulta sp. nov.</title>
        <authorList>
            <person name="Nicholson A.C."/>
        </authorList>
    </citation>
    <scope>NUCLEOTIDE SEQUENCE [LARGE SCALE GENOMIC DNA]</scope>
    <source>
        <strain evidence="3 4">F3201</strain>
    </source>
</reference>
<evidence type="ECO:0000256" key="2">
    <source>
        <dbReference type="SAM" id="MobiDB-lite"/>
    </source>
</evidence>
<dbReference type="AlphaFoldDB" id="A0AAU8USM2"/>
<organism evidence="3 4">
    <name type="scientific">Elizabethkingia anophelis</name>
    <dbReference type="NCBI Taxonomy" id="1117645"/>
    <lineage>
        <taxon>Bacteria</taxon>
        <taxon>Pseudomonadati</taxon>
        <taxon>Bacteroidota</taxon>
        <taxon>Flavobacteriia</taxon>
        <taxon>Flavobacteriales</taxon>
        <taxon>Weeksellaceae</taxon>
        <taxon>Elizabethkingia</taxon>
    </lineage>
</organism>
<evidence type="ECO:0000313" key="3">
    <source>
        <dbReference type="EMBL" id="AQX00427.1"/>
    </source>
</evidence>
<accession>A0AAU8USM2</accession>
<sequence>MFEQQIFTQLKTKYKNLGLGDKVLKVIAKKLSKTVKEESEIENAVEGVEDDLVPLQILSDQVRTLKTELDTMKKSKSDDSDDEEEEEEETEGKKPKVTKKTTENKDEEVPAWAKGLISSNEALTKELADIKAEKVAKSNDAKLLDKLKELGVSEKFYKYHIKGKSFENDEEIEEFANELKESETEFLQENANSDVEANANTVFGGSTKPDEVSAFAKNFVSKKLKPNETDQ</sequence>
<feature type="region of interest" description="Disordered" evidence="2">
    <location>
        <begin position="68"/>
        <end position="111"/>
    </location>
</feature>
<protein>
    <submittedName>
        <fullName evidence="3">Uncharacterized protein</fullName>
    </submittedName>
</protein>
<evidence type="ECO:0000313" key="4">
    <source>
        <dbReference type="Proteomes" id="UP000190848"/>
    </source>
</evidence>
<proteinExistence type="predicted"/>
<name>A0AAU8USM2_9FLAO</name>